<comment type="caution">
    <text evidence="1">The sequence shown here is derived from an EMBL/GenBank/DDBJ whole genome shotgun (WGS) entry which is preliminary data.</text>
</comment>
<organism evidence="1">
    <name type="scientific">marine sediment metagenome</name>
    <dbReference type="NCBI Taxonomy" id="412755"/>
    <lineage>
        <taxon>unclassified sequences</taxon>
        <taxon>metagenomes</taxon>
        <taxon>ecological metagenomes</taxon>
    </lineage>
</organism>
<accession>X1PJU6</accession>
<sequence length="162" mass="18702">EWVLSHDDAYLRSHSKEKKLIREHLKKPGKTFLIEEVAYTWFNRIAALRFMDNRHYNTIKIVSPAKGATQPELLSVLKRGEIPKHLAGVKQEIEDLLNGRIQTKQPDREVFKIALLTYCNHMGAVMPFLFKKIDDWAALLLPVDLLSSESIISDFQTTITEE</sequence>
<feature type="non-terminal residue" evidence="1">
    <location>
        <position position="162"/>
    </location>
</feature>
<name>X1PJU6_9ZZZZ</name>
<dbReference type="AlphaFoldDB" id="X1PJU6"/>
<feature type="non-terminal residue" evidence="1">
    <location>
        <position position="1"/>
    </location>
</feature>
<protein>
    <submittedName>
        <fullName evidence="1">Uncharacterized protein</fullName>
    </submittedName>
</protein>
<gene>
    <name evidence="1" type="ORF">S06H3_61930</name>
</gene>
<dbReference type="EMBL" id="BARV01040713">
    <property type="protein sequence ID" value="GAI56532.1"/>
    <property type="molecule type" value="Genomic_DNA"/>
</dbReference>
<proteinExistence type="predicted"/>
<evidence type="ECO:0000313" key="1">
    <source>
        <dbReference type="EMBL" id="GAI56532.1"/>
    </source>
</evidence>
<reference evidence="1" key="1">
    <citation type="journal article" date="2014" name="Front. Microbiol.">
        <title>High frequency of phylogenetically diverse reductive dehalogenase-homologous genes in deep subseafloor sedimentary metagenomes.</title>
        <authorList>
            <person name="Kawai M."/>
            <person name="Futagami T."/>
            <person name="Toyoda A."/>
            <person name="Takaki Y."/>
            <person name="Nishi S."/>
            <person name="Hori S."/>
            <person name="Arai W."/>
            <person name="Tsubouchi T."/>
            <person name="Morono Y."/>
            <person name="Uchiyama I."/>
            <person name="Ito T."/>
            <person name="Fujiyama A."/>
            <person name="Inagaki F."/>
            <person name="Takami H."/>
        </authorList>
    </citation>
    <scope>NUCLEOTIDE SEQUENCE</scope>
    <source>
        <strain evidence="1">Expedition CK06-06</strain>
    </source>
</reference>